<evidence type="ECO:0000313" key="2">
    <source>
        <dbReference type="EMBL" id="GGO12151.1"/>
    </source>
</evidence>
<protein>
    <recommendedName>
        <fullName evidence="4">Transposase</fullName>
    </recommendedName>
</protein>
<evidence type="ECO:0000313" key="3">
    <source>
        <dbReference type="Proteomes" id="UP000602381"/>
    </source>
</evidence>
<keyword evidence="1" id="KW-1133">Transmembrane helix</keyword>
<name>A0ABQ2LDD4_9PROT</name>
<keyword evidence="1" id="KW-0812">Transmembrane</keyword>
<organism evidence="2 3">
    <name type="scientific">Iodidimonas muriae</name>
    <dbReference type="NCBI Taxonomy" id="261467"/>
    <lineage>
        <taxon>Bacteria</taxon>
        <taxon>Pseudomonadati</taxon>
        <taxon>Pseudomonadota</taxon>
        <taxon>Alphaproteobacteria</taxon>
        <taxon>Iodidimonadales</taxon>
        <taxon>Iodidimonadaceae</taxon>
        <taxon>Iodidimonas</taxon>
    </lineage>
</organism>
<keyword evidence="1" id="KW-0472">Membrane</keyword>
<dbReference type="EMBL" id="BMOV01000005">
    <property type="protein sequence ID" value="GGO12151.1"/>
    <property type="molecule type" value="Genomic_DNA"/>
</dbReference>
<proteinExistence type="predicted"/>
<reference evidence="3" key="1">
    <citation type="journal article" date="2019" name="Int. J. Syst. Evol. Microbiol.">
        <title>The Global Catalogue of Microorganisms (GCM) 10K type strain sequencing project: providing services to taxonomists for standard genome sequencing and annotation.</title>
        <authorList>
            <consortium name="The Broad Institute Genomics Platform"/>
            <consortium name="The Broad Institute Genome Sequencing Center for Infectious Disease"/>
            <person name="Wu L."/>
            <person name="Ma J."/>
        </authorList>
    </citation>
    <scope>NUCLEOTIDE SEQUENCE [LARGE SCALE GENOMIC DNA]</scope>
    <source>
        <strain evidence="3">JCM 17843</strain>
    </source>
</reference>
<sequence length="58" mass="6672">MVWKLIGHAVQAYLAYSRAVDAICHDLKHRFQRELDIVGHIFMALPMLAIALWLLGVR</sequence>
<comment type="caution">
    <text evidence="2">The sequence shown here is derived from an EMBL/GenBank/DDBJ whole genome shotgun (WGS) entry which is preliminary data.</text>
</comment>
<keyword evidence="3" id="KW-1185">Reference proteome</keyword>
<evidence type="ECO:0008006" key="4">
    <source>
        <dbReference type="Google" id="ProtNLM"/>
    </source>
</evidence>
<dbReference type="Proteomes" id="UP000602381">
    <property type="component" value="Unassembled WGS sequence"/>
</dbReference>
<gene>
    <name evidence="2" type="ORF">GCM10007972_16750</name>
</gene>
<evidence type="ECO:0000256" key="1">
    <source>
        <dbReference type="SAM" id="Phobius"/>
    </source>
</evidence>
<accession>A0ABQ2LDD4</accession>
<feature type="transmembrane region" description="Helical" evidence="1">
    <location>
        <begin position="37"/>
        <end position="57"/>
    </location>
</feature>